<keyword evidence="9" id="KW-1185">Reference proteome</keyword>
<protein>
    <recommendedName>
        <fullName evidence="2">chitinase</fullName>
        <ecNumber evidence="2">3.2.1.14</ecNumber>
    </recommendedName>
</protein>
<accession>A0A178J3R6</accession>
<dbReference type="RefSeq" id="WP_069669723.1">
    <property type="nucleotide sequence ID" value="NZ_JAPFIT010000033.1"/>
</dbReference>
<dbReference type="Proteomes" id="UP000094761">
    <property type="component" value="Unassembled WGS sequence"/>
</dbReference>
<comment type="caution">
    <text evidence="7">The sequence shown here is derived from an EMBL/GenBank/DDBJ whole genome shotgun (WGS) entry which is preliminary data.</text>
</comment>
<evidence type="ECO:0000256" key="4">
    <source>
        <dbReference type="ARBA" id="ARBA00023326"/>
    </source>
</evidence>
<evidence type="ECO:0000259" key="5">
    <source>
        <dbReference type="PROSITE" id="PS51910"/>
    </source>
</evidence>
<evidence type="ECO:0000256" key="1">
    <source>
        <dbReference type="ARBA" id="ARBA00000822"/>
    </source>
</evidence>
<dbReference type="AlphaFoldDB" id="A0A178J3R6"/>
<evidence type="ECO:0000313" key="8">
    <source>
        <dbReference type="Proteomes" id="UP000094761"/>
    </source>
</evidence>
<name>A0A178J3R6_9VIBR</name>
<dbReference type="SMART" id="SM00636">
    <property type="entry name" value="Glyco_18"/>
    <property type="match status" value="1"/>
</dbReference>
<dbReference type="PANTHER" id="PTHR11177:SF317">
    <property type="entry name" value="CHITINASE 12-RELATED"/>
    <property type="match status" value="1"/>
</dbReference>
<geneLocation type="plasmid" evidence="7">
    <name>p251_like</name>
</geneLocation>
<dbReference type="InterPro" id="IPR017853">
    <property type="entry name" value="GH"/>
</dbReference>
<dbReference type="PROSITE" id="PS51910">
    <property type="entry name" value="GH18_2"/>
    <property type="match status" value="1"/>
</dbReference>
<dbReference type="GO" id="GO:0006032">
    <property type="term" value="P:chitin catabolic process"/>
    <property type="evidence" value="ECO:0007669"/>
    <property type="project" value="UniProtKB-KW"/>
</dbReference>
<dbReference type="EMBL" id="JAPFIT010000033">
    <property type="protein sequence ID" value="MDC5743395.1"/>
    <property type="molecule type" value="Genomic_DNA"/>
</dbReference>
<dbReference type="Gene3D" id="3.10.50.10">
    <property type="match status" value="1"/>
</dbReference>
<keyword evidence="6" id="KW-0378">Hydrolase</keyword>
<proteinExistence type="predicted"/>
<dbReference type="InterPro" id="IPR050314">
    <property type="entry name" value="Glycosyl_Hydrlase_18"/>
</dbReference>
<dbReference type="Gene3D" id="3.20.20.80">
    <property type="entry name" value="Glycosidases"/>
    <property type="match status" value="1"/>
</dbReference>
<dbReference type="SUPFAM" id="SSF51445">
    <property type="entry name" value="(Trans)glycosidases"/>
    <property type="match status" value="1"/>
</dbReference>
<comment type="catalytic activity">
    <reaction evidence="1">
        <text>Random endo-hydrolysis of N-acetyl-beta-D-glucosaminide (1-&gt;4)-beta-linkages in chitin and chitodextrins.</text>
        <dbReference type="EC" id="3.2.1.14"/>
    </reaction>
</comment>
<organism evidence="7 8">
    <name type="scientific">Vibrio europaeus</name>
    <dbReference type="NCBI Taxonomy" id="300876"/>
    <lineage>
        <taxon>Bacteria</taxon>
        <taxon>Pseudomonadati</taxon>
        <taxon>Pseudomonadota</taxon>
        <taxon>Gammaproteobacteria</taxon>
        <taxon>Vibrionales</taxon>
        <taxon>Vibrionaceae</taxon>
        <taxon>Vibrio</taxon>
        <taxon>Vibrio oreintalis group</taxon>
    </lineage>
</organism>
<reference evidence="6" key="2">
    <citation type="submission" date="2022-11" db="EMBL/GenBank/DDBJ databases">
        <title>Role of the vibriolysin VemA secreted by the emergent pathogen Vibrio europaeus in the colonization of Manila clam mucus.</title>
        <authorList>
            <person name="Martinez C."/>
            <person name="Rodriguez S."/>
            <person name="Vences A."/>
            <person name="Barja J.L."/>
            <person name="Toranzo A.E."/>
            <person name="Dubert J."/>
        </authorList>
    </citation>
    <scope>NUCLEOTIDE SEQUENCE</scope>
    <source>
        <strain evidence="6">3454</strain>
    </source>
</reference>
<feature type="domain" description="GH18" evidence="5">
    <location>
        <begin position="373"/>
        <end position="847"/>
    </location>
</feature>
<dbReference type="InterPro" id="IPR029070">
    <property type="entry name" value="Chitinase_insertion_sf"/>
</dbReference>
<gene>
    <name evidence="7" type="ORF">AZ468_23710</name>
    <name evidence="6" type="ORF">OPW20_25360</name>
</gene>
<evidence type="ECO:0000313" key="7">
    <source>
        <dbReference type="EMBL" id="OAM96703.1"/>
    </source>
</evidence>
<dbReference type="EMBL" id="LUAX01000008">
    <property type="protein sequence ID" value="OAM96703.1"/>
    <property type="molecule type" value="Genomic_DNA"/>
</dbReference>
<dbReference type="InterPro" id="IPR011583">
    <property type="entry name" value="Chitinase_II/V-like_cat"/>
</dbReference>
<keyword evidence="4" id="KW-0624">Polysaccharide degradation</keyword>
<dbReference type="GeneID" id="78078736"/>
<dbReference type="GO" id="GO:0008843">
    <property type="term" value="F:endochitinase activity"/>
    <property type="evidence" value="ECO:0007669"/>
    <property type="project" value="UniProtKB-EC"/>
</dbReference>
<keyword evidence="7" id="KW-0614">Plasmid</keyword>
<evidence type="ECO:0000313" key="6">
    <source>
        <dbReference type="EMBL" id="MDC5743395.1"/>
    </source>
</evidence>
<dbReference type="InterPro" id="IPR001223">
    <property type="entry name" value="Glyco_hydro18_cat"/>
</dbReference>
<keyword evidence="3" id="KW-0146">Chitin degradation</keyword>
<dbReference type="GO" id="GO:0000272">
    <property type="term" value="P:polysaccharide catabolic process"/>
    <property type="evidence" value="ECO:0007669"/>
    <property type="project" value="UniProtKB-KW"/>
</dbReference>
<reference evidence="7 8" key="1">
    <citation type="submission" date="2016-03" db="EMBL/GenBank/DDBJ databases">
        <title>Draft genome sequence of the Vibrio tubiashii subs. europaeus.</title>
        <authorList>
            <person name="Spinard E."/>
            <person name="Dubert J."/>
            <person name="Nelson D.R."/>
            <person name="Barja J.L."/>
        </authorList>
    </citation>
    <scope>NUCLEOTIDE SEQUENCE [LARGE SCALE GENOMIC DNA]</scope>
    <source>
        <strain evidence="8">PP-638</strain>
        <strain evidence="7">PP2-638</strain>
        <plasmid evidence="7">p251_like</plasmid>
    </source>
</reference>
<sequence>MYESNYNIKIRKLGLIRTTLILSVLSISNLAYSADAIGLGERIKELTKQLNSDGGVLKGATIYQSGREYTFPDVVIKDGMYYLCNRSQQCSDGNKPPGSGLAHPMDWVGLGPASSADAIGLGERVNELTKQLNSGGGVLKGATIYQSGREYTFPDVVIKDGMYYLCNRSIQCSDGNKPPGSGLAHPMDWVGLGPAVKAKILENPNKISPIVKEAQFSFGTPWGSNTISSVKYVFDEDLDTLVISYPPGSIAGITSPWGADYTIVKNSDADIVTLTKKADISYQVTQIGFNLELEPGNEFKSLTSTSSQLNGKPIQIANKGIITTDISNSNVGFDPFPKTDNDQILTRYSGYHVTHKTFKRPTYLDEDGNEHEYMIGGYFTDWGIYPNTGYTPNQIPVNNINFLQVSFAAICGEGGASNWFGNESATEEAKPKIVERCQGKPTGTMIIPDHFAHYGKADMNLPEWKREWNKGAYHVIGYQRDYKFFLSRFEEKEYHNLGGKRLTEQDGYSYAWGLKNDFSHMERVLNRHKQGIRMYLSIGGWTLSDPFPVIAANPTYRTNFIDSVINYLKVNEHITGIDLDWEFIGVDGAKAGAMSDADTDNYTKLIYELRQRLDLINPDYHLTAAVGTAPKHLNKINWTSKVIDGRRYPGVSDMLDNIFLMSYDYYGAWDTKVGHQTALYTNGAIEGYSIDSAVQYLKNIGVNSRKIVIGYAGYGRLWANVVESEDNQNPDYIFPNQSIGQHPGEIGTSEAANVAWRHIKRTAYDITGKLKANYAFVRDDKAKAEFLVATNPDESSKNVVVTLDTPWTVEQKAKYVKSQKLGGMFTWSLDNDNGDLLNAAHTGFGSKMLYGSQRPSPRRTSLLLYRSKEAEYCSNDNTLAEYTFRKIQFYVMDLWSLGTLSMVDTFSTYHKIITRAIAQDKNVHDLTDAEWQDYFDAIRKFKDINGNPIHLDSANLNKTHVLELIRSRGKIDAFNKVSDLFKPPLLIGLGLTATNDVIWDKIVPAHSDYCGQITRDSLDPFQQIGKDFPELKENFNY</sequence>
<evidence type="ECO:0000313" key="9">
    <source>
        <dbReference type="Proteomes" id="UP001150001"/>
    </source>
</evidence>
<dbReference type="OrthoDB" id="9775889at2"/>
<dbReference type="Proteomes" id="UP001150001">
    <property type="component" value="Unassembled WGS sequence"/>
</dbReference>
<dbReference type="Pfam" id="PF00704">
    <property type="entry name" value="Glyco_hydro_18"/>
    <property type="match status" value="1"/>
</dbReference>
<keyword evidence="4" id="KW-0119">Carbohydrate metabolism</keyword>
<dbReference type="PANTHER" id="PTHR11177">
    <property type="entry name" value="CHITINASE"/>
    <property type="match status" value="1"/>
</dbReference>
<evidence type="ECO:0000256" key="3">
    <source>
        <dbReference type="ARBA" id="ARBA00023024"/>
    </source>
</evidence>
<evidence type="ECO:0000256" key="2">
    <source>
        <dbReference type="ARBA" id="ARBA00012729"/>
    </source>
</evidence>
<dbReference type="GO" id="GO:0008061">
    <property type="term" value="F:chitin binding"/>
    <property type="evidence" value="ECO:0007669"/>
    <property type="project" value="InterPro"/>
</dbReference>
<dbReference type="EC" id="3.2.1.14" evidence="2"/>